<dbReference type="InterPro" id="IPR004358">
    <property type="entry name" value="Sig_transdc_His_kin-like_C"/>
</dbReference>
<dbReference type="Gene3D" id="1.10.287.130">
    <property type="match status" value="1"/>
</dbReference>
<gene>
    <name evidence="17" type="ORF">ZMTM_22060</name>
</gene>
<dbReference type="InterPro" id="IPR003594">
    <property type="entry name" value="HATPase_dom"/>
</dbReference>
<keyword evidence="4" id="KW-1003">Cell membrane</keyword>
<evidence type="ECO:0000256" key="13">
    <source>
        <dbReference type="ARBA" id="ARBA00023136"/>
    </source>
</evidence>
<dbReference type="Proteomes" id="UP000826722">
    <property type="component" value="Chromosome"/>
</dbReference>
<keyword evidence="6" id="KW-0808">Transferase</keyword>
<keyword evidence="8" id="KW-0547">Nucleotide-binding</keyword>
<evidence type="ECO:0000256" key="7">
    <source>
        <dbReference type="ARBA" id="ARBA00022692"/>
    </source>
</evidence>
<dbReference type="CDD" id="cd06225">
    <property type="entry name" value="HAMP"/>
    <property type="match status" value="1"/>
</dbReference>
<dbReference type="Gene3D" id="6.10.340.10">
    <property type="match status" value="1"/>
</dbReference>
<feature type="domain" description="Histidine kinase" evidence="15">
    <location>
        <begin position="285"/>
        <end position="492"/>
    </location>
</feature>
<accession>A0A8D5JZS2</accession>
<comment type="subcellular location">
    <subcellularLocation>
        <location evidence="2">Cell membrane</location>
        <topology evidence="2">Multi-pass membrane protein</topology>
    </subcellularLocation>
</comment>
<dbReference type="Gene3D" id="3.30.565.10">
    <property type="entry name" value="Histidine kinase-like ATPase, C-terminal domain"/>
    <property type="match status" value="1"/>
</dbReference>
<dbReference type="InterPro" id="IPR036890">
    <property type="entry name" value="HATPase_C_sf"/>
</dbReference>
<organism evidence="17 18">
    <name type="scientific">Methyloradius palustris</name>
    <dbReference type="NCBI Taxonomy" id="2778876"/>
    <lineage>
        <taxon>Bacteria</taxon>
        <taxon>Pseudomonadati</taxon>
        <taxon>Pseudomonadota</taxon>
        <taxon>Betaproteobacteria</taxon>
        <taxon>Nitrosomonadales</taxon>
        <taxon>Methylophilaceae</taxon>
        <taxon>Methyloradius</taxon>
    </lineage>
</organism>
<keyword evidence="5" id="KW-0597">Phosphoprotein</keyword>
<dbReference type="GO" id="GO:0000155">
    <property type="term" value="F:phosphorelay sensor kinase activity"/>
    <property type="evidence" value="ECO:0007669"/>
    <property type="project" value="InterPro"/>
</dbReference>
<evidence type="ECO:0000256" key="14">
    <source>
        <dbReference type="SAM" id="Phobius"/>
    </source>
</evidence>
<evidence type="ECO:0000259" key="16">
    <source>
        <dbReference type="PROSITE" id="PS50885"/>
    </source>
</evidence>
<evidence type="ECO:0000256" key="12">
    <source>
        <dbReference type="ARBA" id="ARBA00023012"/>
    </source>
</evidence>
<dbReference type="InterPro" id="IPR050398">
    <property type="entry name" value="HssS/ArlS-like"/>
</dbReference>
<name>A0A8D5JZS2_9PROT</name>
<dbReference type="InterPro" id="IPR003660">
    <property type="entry name" value="HAMP_dom"/>
</dbReference>
<evidence type="ECO:0000256" key="10">
    <source>
        <dbReference type="ARBA" id="ARBA00022840"/>
    </source>
</evidence>
<dbReference type="SUPFAM" id="SSF55874">
    <property type="entry name" value="ATPase domain of HSP90 chaperone/DNA topoisomerase II/histidine kinase"/>
    <property type="match status" value="1"/>
</dbReference>
<evidence type="ECO:0000256" key="1">
    <source>
        <dbReference type="ARBA" id="ARBA00000085"/>
    </source>
</evidence>
<dbReference type="EMBL" id="AP024110">
    <property type="protein sequence ID" value="BCM25947.1"/>
    <property type="molecule type" value="Genomic_DNA"/>
</dbReference>
<dbReference type="KEGG" id="mpau:ZMTM_22060"/>
<comment type="catalytic activity">
    <reaction evidence="1">
        <text>ATP + protein L-histidine = ADP + protein N-phospho-L-histidine.</text>
        <dbReference type="EC" id="2.7.13.3"/>
    </reaction>
</comment>
<keyword evidence="12" id="KW-0902">Two-component regulatory system</keyword>
<dbReference type="GO" id="GO:0005524">
    <property type="term" value="F:ATP binding"/>
    <property type="evidence" value="ECO:0007669"/>
    <property type="project" value="UniProtKB-KW"/>
</dbReference>
<dbReference type="SUPFAM" id="SSF158472">
    <property type="entry name" value="HAMP domain-like"/>
    <property type="match status" value="1"/>
</dbReference>
<evidence type="ECO:0000256" key="5">
    <source>
        <dbReference type="ARBA" id="ARBA00022553"/>
    </source>
</evidence>
<reference evidence="17" key="1">
    <citation type="journal article" date="2021" name="Arch. Microbiol.">
        <title>Methyloradius palustris gen. nov., sp. nov., a methanol-oxidizing bacterium isolated from snow.</title>
        <authorList>
            <person name="Miyadera T."/>
            <person name="Kojima H."/>
            <person name="Fukui M."/>
        </authorList>
    </citation>
    <scope>NUCLEOTIDE SEQUENCE</scope>
    <source>
        <strain evidence="17">Zm11</strain>
    </source>
</reference>
<dbReference type="AlphaFoldDB" id="A0A8D5JZS2"/>
<evidence type="ECO:0000256" key="3">
    <source>
        <dbReference type="ARBA" id="ARBA00012438"/>
    </source>
</evidence>
<evidence type="ECO:0000313" key="17">
    <source>
        <dbReference type="EMBL" id="BCM25947.1"/>
    </source>
</evidence>
<keyword evidence="18" id="KW-1185">Reference proteome</keyword>
<dbReference type="CDD" id="cd00082">
    <property type="entry name" value="HisKA"/>
    <property type="match status" value="1"/>
</dbReference>
<feature type="transmembrane region" description="Helical" evidence="14">
    <location>
        <begin position="21"/>
        <end position="45"/>
    </location>
</feature>
<keyword evidence="10" id="KW-0067">ATP-binding</keyword>
<dbReference type="PRINTS" id="PR00344">
    <property type="entry name" value="BCTRLSENSOR"/>
</dbReference>
<proteinExistence type="predicted"/>
<dbReference type="PANTHER" id="PTHR45528">
    <property type="entry name" value="SENSOR HISTIDINE KINASE CPXA"/>
    <property type="match status" value="1"/>
</dbReference>
<keyword evidence="11 14" id="KW-1133">Transmembrane helix</keyword>
<dbReference type="SMART" id="SM00387">
    <property type="entry name" value="HATPase_c"/>
    <property type="match status" value="1"/>
</dbReference>
<dbReference type="SUPFAM" id="SSF47384">
    <property type="entry name" value="Homodimeric domain of signal transducing histidine kinase"/>
    <property type="match status" value="1"/>
</dbReference>
<evidence type="ECO:0000313" key="18">
    <source>
        <dbReference type="Proteomes" id="UP000826722"/>
    </source>
</evidence>
<dbReference type="SMART" id="SM00304">
    <property type="entry name" value="HAMP"/>
    <property type="match status" value="1"/>
</dbReference>
<dbReference type="EC" id="2.7.13.3" evidence="3"/>
<dbReference type="GO" id="GO:0005886">
    <property type="term" value="C:plasma membrane"/>
    <property type="evidence" value="ECO:0007669"/>
    <property type="project" value="UniProtKB-SubCell"/>
</dbReference>
<evidence type="ECO:0000256" key="6">
    <source>
        <dbReference type="ARBA" id="ARBA00022679"/>
    </source>
</evidence>
<protein>
    <recommendedName>
        <fullName evidence="3">histidine kinase</fullName>
        <ecNumber evidence="3">2.7.13.3</ecNumber>
    </recommendedName>
</protein>
<dbReference type="PROSITE" id="PS50109">
    <property type="entry name" value="HIS_KIN"/>
    <property type="match status" value="1"/>
</dbReference>
<evidence type="ECO:0000259" key="15">
    <source>
        <dbReference type="PROSITE" id="PS50109"/>
    </source>
</evidence>
<dbReference type="Pfam" id="PF00672">
    <property type="entry name" value="HAMP"/>
    <property type="match status" value="1"/>
</dbReference>
<feature type="transmembrane region" description="Helical" evidence="14">
    <location>
        <begin position="193"/>
        <end position="214"/>
    </location>
</feature>
<dbReference type="PROSITE" id="PS50885">
    <property type="entry name" value="HAMP"/>
    <property type="match status" value="1"/>
</dbReference>
<dbReference type="Pfam" id="PF02518">
    <property type="entry name" value="HATPase_c"/>
    <property type="match status" value="1"/>
</dbReference>
<dbReference type="CDD" id="cd00075">
    <property type="entry name" value="HATPase"/>
    <property type="match status" value="1"/>
</dbReference>
<dbReference type="InterPro" id="IPR005467">
    <property type="entry name" value="His_kinase_dom"/>
</dbReference>
<dbReference type="PANTHER" id="PTHR45528:SF1">
    <property type="entry name" value="SENSOR HISTIDINE KINASE CPXA"/>
    <property type="match status" value="1"/>
</dbReference>
<evidence type="ECO:0000256" key="9">
    <source>
        <dbReference type="ARBA" id="ARBA00022777"/>
    </source>
</evidence>
<evidence type="ECO:0000256" key="8">
    <source>
        <dbReference type="ARBA" id="ARBA00022741"/>
    </source>
</evidence>
<evidence type="ECO:0000256" key="4">
    <source>
        <dbReference type="ARBA" id="ARBA00022475"/>
    </source>
</evidence>
<keyword evidence="9" id="KW-0418">Kinase</keyword>
<feature type="domain" description="HAMP" evidence="16">
    <location>
        <begin position="216"/>
        <end position="268"/>
    </location>
</feature>
<evidence type="ECO:0000256" key="11">
    <source>
        <dbReference type="ARBA" id="ARBA00022989"/>
    </source>
</evidence>
<keyword evidence="13 14" id="KW-0472">Membrane</keyword>
<evidence type="ECO:0000256" key="2">
    <source>
        <dbReference type="ARBA" id="ARBA00004651"/>
    </source>
</evidence>
<dbReference type="InterPro" id="IPR003661">
    <property type="entry name" value="HisK_dim/P_dom"/>
</dbReference>
<dbReference type="InterPro" id="IPR036097">
    <property type="entry name" value="HisK_dim/P_sf"/>
</dbReference>
<keyword evidence="7 14" id="KW-0812">Transmembrane</keyword>
<dbReference type="RefSeq" id="WP_221763987.1">
    <property type="nucleotide sequence ID" value="NZ_AP024110.1"/>
</dbReference>
<sequence length="499" mass="55606">MLNLRKITKGISEKSLKDILLIHELAFILLVAISGMAGAIGIHMWDKASHESQRINLLVQEIQQTRGDLYRQMKELFDAVFLKDPKAHDEYDAYTTSVNKHFEQLNQLAVGNEEREAIQELNASYLAFVNETSSMFNHQQSLSTESLQKSLNTDLETGIFYRYEAVSARAEKLLMLKQQELQQRLEDAKHNSVTILSIPIMLAALLFLFSRIFLKRAIVRPIERVLLATTEISAGRLEHKVPEQGAAEIATLSRAINHMAKELARSQEALVRTEKQAALGLLVPMLAHNIRNPLASIRATAQVADVSELDAETQGALRDIIGAVDGLERWTGALLAYLHPLKAQPEHTSLRKIITGSLVHLQKILQKKSIALELPDWEHVDDSMFTDQHLLEQVLYNLLLNAIEAAPSNTKIEIHADIAEQSLRILIADRGPGMPFTPDPHAVSPGPTTKRFGTGLGIPFAFKVCEALTGSITFKHRDGGGTLIEIEIPRVHVELSNQL</sequence>